<accession>A0A6J5LMI2</accession>
<sequence length="182" mass="20198">MRTQCRTPRTVRRDSRRDGNRPAKARRESVPQTGGSLNLRHLPYWLHAGGTDRDTRSMQWCDSRRDGTRPMIDADDYSAACDDLADIGLTEDQIDDVWRWHRITARRQAQTAGGVAIVRLLTYMLTGHKDSNLHLRLVGLAFGVGMGHITGHEHQAAAAHALGVSRQAVADAGERARKAILG</sequence>
<reference evidence="2" key="1">
    <citation type="submission" date="2020-04" db="EMBL/GenBank/DDBJ databases">
        <authorList>
            <person name="Chiriac C."/>
            <person name="Salcher M."/>
            <person name="Ghai R."/>
            <person name="Kavagutti S V."/>
        </authorList>
    </citation>
    <scope>NUCLEOTIDE SEQUENCE</scope>
</reference>
<gene>
    <name evidence="2" type="ORF">UFOVP279_46</name>
    <name evidence="3" type="ORF">UFOVP781_17</name>
</gene>
<dbReference type="EMBL" id="LR796731">
    <property type="protein sequence ID" value="CAB4162096.1"/>
    <property type="molecule type" value="Genomic_DNA"/>
</dbReference>
<evidence type="ECO:0000256" key="1">
    <source>
        <dbReference type="SAM" id="MobiDB-lite"/>
    </source>
</evidence>
<proteinExistence type="predicted"/>
<evidence type="ECO:0000313" key="3">
    <source>
        <dbReference type="EMBL" id="CAB4162096.1"/>
    </source>
</evidence>
<name>A0A6J5LMI2_9CAUD</name>
<feature type="region of interest" description="Disordered" evidence="1">
    <location>
        <begin position="1"/>
        <end position="36"/>
    </location>
</feature>
<protein>
    <submittedName>
        <fullName evidence="2">Uncharacterized protein</fullName>
    </submittedName>
</protein>
<feature type="compositionally biased region" description="Basic and acidic residues" evidence="1">
    <location>
        <begin position="11"/>
        <end position="29"/>
    </location>
</feature>
<evidence type="ECO:0000313" key="2">
    <source>
        <dbReference type="EMBL" id="CAB4134573.1"/>
    </source>
</evidence>
<dbReference type="EMBL" id="LR796287">
    <property type="protein sequence ID" value="CAB4134573.1"/>
    <property type="molecule type" value="Genomic_DNA"/>
</dbReference>
<organism evidence="2">
    <name type="scientific">uncultured Caudovirales phage</name>
    <dbReference type="NCBI Taxonomy" id="2100421"/>
    <lineage>
        <taxon>Viruses</taxon>
        <taxon>Duplodnaviria</taxon>
        <taxon>Heunggongvirae</taxon>
        <taxon>Uroviricota</taxon>
        <taxon>Caudoviricetes</taxon>
        <taxon>Peduoviridae</taxon>
        <taxon>Maltschvirus</taxon>
        <taxon>Maltschvirus maltsch</taxon>
    </lineage>
</organism>